<sequence>MPGPHALYVARRINRSRQLHAAGNRRGAVELLKTEVRKNPKSMELRIALAELYRGMGHSDQAGRWGIAVEGWTTSIERDRLARLLASSRVTDQDIEEFLVLPPGMVAARPDIVALLDGPVAHYRERFAARNRERLDRYVSASTDKRGAGFTTAASVGFGFAIATLLLGSLSVVVAAAFGFADSPGFARYVLLASVALAGFALLMLTAAAVAQRRWTGRTASLCLCGLLVTIGSIAGFDAMAGG</sequence>
<evidence type="ECO:0008006" key="4">
    <source>
        <dbReference type="Google" id="ProtNLM"/>
    </source>
</evidence>
<comment type="caution">
    <text evidence="2">The sequence shown here is derived from an EMBL/GenBank/DDBJ whole genome shotgun (WGS) entry which is preliminary data.</text>
</comment>
<accession>A0A2U1TE96</accession>
<dbReference type="Pfam" id="PF20225">
    <property type="entry name" value="DUF6584"/>
    <property type="match status" value="1"/>
</dbReference>
<dbReference type="RefSeq" id="WP_108962580.1">
    <property type="nucleotide sequence ID" value="NZ_QEFB01000005.1"/>
</dbReference>
<dbReference type="InterPro" id="IPR046491">
    <property type="entry name" value="DUF6584"/>
</dbReference>
<gene>
    <name evidence="2" type="ORF">DF223_06210</name>
</gene>
<name>A0A2U1TE96_9MICO</name>
<evidence type="ECO:0000313" key="3">
    <source>
        <dbReference type="Proteomes" id="UP000244962"/>
    </source>
</evidence>
<evidence type="ECO:0000313" key="2">
    <source>
        <dbReference type="EMBL" id="PWC07227.1"/>
    </source>
</evidence>
<evidence type="ECO:0000256" key="1">
    <source>
        <dbReference type="SAM" id="Phobius"/>
    </source>
</evidence>
<feature type="transmembrane region" description="Helical" evidence="1">
    <location>
        <begin position="186"/>
        <end position="210"/>
    </location>
</feature>
<keyword evidence="1" id="KW-0812">Transmembrane</keyword>
<feature type="transmembrane region" description="Helical" evidence="1">
    <location>
        <begin position="156"/>
        <end position="180"/>
    </location>
</feature>
<keyword evidence="1" id="KW-0472">Membrane</keyword>
<dbReference type="EMBL" id="QEFB01000005">
    <property type="protein sequence ID" value="PWC07227.1"/>
    <property type="molecule type" value="Genomic_DNA"/>
</dbReference>
<dbReference type="Proteomes" id="UP000244962">
    <property type="component" value="Unassembled WGS sequence"/>
</dbReference>
<proteinExistence type="predicted"/>
<dbReference type="InterPro" id="IPR011990">
    <property type="entry name" value="TPR-like_helical_dom_sf"/>
</dbReference>
<protein>
    <recommendedName>
        <fullName evidence="4">Tetratricopeptide repeat protein</fullName>
    </recommendedName>
</protein>
<keyword evidence="1" id="KW-1133">Transmembrane helix</keyword>
<dbReference type="AlphaFoldDB" id="A0A2U1TE96"/>
<keyword evidence="3" id="KW-1185">Reference proteome</keyword>
<organism evidence="2 3">
    <name type="scientific">Mycetocola zhujimingii</name>
    <dbReference type="NCBI Taxonomy" id="2079792"/>
    <lineage>
        <taxon>Bacteria</taxon>
        <taxon>Bacillati</taxon>
        <taxon>Actinomycetota</taxon>
        <taxon>Actinomycetes</taxon>
        <taxon>Micrococcales</taxon>
        <taxon>Microbacteriaceae</taxon>
        <taxon>Mycetocola</taxon>
    </lineage>
</organism>
<feature type="transmembrane region" description="Helical" evidence="1">
    <location>
        <begin position="222"/>
        <end position="241"/>
    </location>
</feature>
<reference evidence="3" key="1">
    <citation type="submission" date="2018-04" db="EMBL/GenBank/DDBJ databases">
        <authorList>
            <person name="Liu S."/>
            <person name="Wang Z."/>
            <person name="Li J."/>
        </authorList>
    </citation>
    <scope>NUCLEOTIDE SEQUENCE [LARGE SCALE GENOMIC DNA]</scope>
    <source>
        <strain evidence="3">622</strain>
    </source>
</reference>
<dbReference type="Gene3D" id="1.25.40.10">
    <property type="entry name" value="Tetratricopeptide repeat domain"/>
    <property type="match status" value="1"/>
</dbReference>